<feature type="compositionally biased region" description="Polar residues" evidence="2">
    <location>
        <begin position="147"/>
        <end position="156"/>
    </location>
</feature>
<evidence type="ECO:0000256" key="2">
    <source>
        <dbReference type="SAM" id="MobiDB-lite"/>
    </source>
</evidence>
<keyword evidence="1" id="KW-0175">Coiled coil</keyword>
<dbReference type="GeneID" id="10507851"/>
<proteinExistence type="predicted"/>
<dbReference type="AlphaFoldDB" id="F0ZW83"/>
<evidence type="ECO:0000313" key="4">
    <source>
        <dbReference type="Proteomes" id="UP000001064"/>
    </source>
</evidence>
<accession>F0ZW83</accession>
<feature type="coiled-coil region" evidence="1">
    <location>
        <begin position="15"/>
        <end position="104"/>
    </location>
</feature>
<keyword evidence="4" id="KW-1185">Reference proteome</keyword>
<sequence length="184" mass="20906">MYAFIKSYLPTKENEQQVQESIETINETVEESKQEVESVEKMEFDLSLGINQTSGKLNELEAERDKVFKTIELIDNQLKLLSGANLSEQQAALKEELAKNLEEKVRPSVLIFDKQIDILTRKLLILHNKRDLLTQKKVSVEDAAEDAQNSIQQVPTNAGEVPMDSITSEEFKNDNNKNNPESNV</sequence>
<reference evidence="4" key="1">
    <citation type="journal article" date="2011" name="Genome Biol.">
        <title>Comparative genomics of the social amoebae Dictyostelium discoideum and Dictyostelium purpureum.</title>
        <authorList>
            <consortium name="US DOE Joint Genome Institute (JGI-PGF)"/>
            <person name="Sucgang R."/>
            <person name="Kuo A."/>
            <person name="Tian X."/>
            <person name="Salerno W."/>
            <person name="Parikh A."/>
            <person name="Feasley C.L."/>
            <person name="Dalin E."/>
            <person name="Tu H."/>
            <person name="Huang E."/>
            <person name="Barry K."/>
            <person name="Lindquist E."/>
            <person name="Shapiro H."/>
            <person name="Bruce D."/>
            <person name="Schmutz J."/>
            <person name="Salamov A."/>
            <person name="Fey P."/>
            <person name="Gaudet P."/>
            <person name="Anjard C."/>
            <person name="Babu M.M."/>
            <person name="Basu S."/>
            <person name="Bushmanova Y."/>
            <person name="van der Wel H."/>
            <person name="Katoh-Kurasawa M."/>
            <person name="Dinh C."/>
            <person name="Coutinho P.M."/>
            <person name="Saito T."/>
            <person name="Elias M."/>
            <person name="Schaap P."/>
            <person name="Kay R.R."/>
            <person name="Henrissat B."/>
            <person name="Eichinger L."/>
            <person name="Rivero F."/>
            <person name="Putnam N.H."/>
            <person name="West C.M."/>
            <person name="Loomis W.F."/>
            <person name="Chisholm R.L."/>
            <person name="Shaulsky G."/>
            <person name="Strassmann J.E."/>
            <person name="Queller D.C."/>
            <person name="Kuspa A."/>
            <person name="Grigoriev I.V."/>
        </authorList>
    </citation>
    <scope>NUCLEOTIDE SEQUENCE [LARGE SCALE GENOMIC DNA]</scope>
    <source>
        <strain evidence="4">QSDP1</strain>
    </source>
</reference>
<name>F0ZW83_DICPU</name>
<gene>
    <name evidence="3" type="ORF">DICPUDRAFT_156298</name>
</gene>
<evidence type="ECO:0000256" key="1">
    <source>
        <dbReference type="SAM" id="Coils"/>
    </source>
</evidence>
<feature type="region of interest" description="Disordered" evidence="2">
    <location>
        <begin position="144"/>
        <end position="184"/>
    </location>
</feature>
<dbReference type="OrthoDB" id="19980at2759"/>
<protein>
    <submittedName>
        <fullName evidence="3">Uncharacterized protein</fullName>
    </submittedName>
</protein>
<evidence type="ECO:0000313" key="3">
    <source>
        <dbReference type="EMBL" id="EGC31810.1"/>
    </source>
</evidence>
<dbReference type="RefSeq" id="XP_003291677.1">
    <property type="nucleotide sequence ID" value="XM_003291629.1"/>
</dbReference>
<dbReference type="OMA" id="MYQFIKN"/>
<dbReference type="Proteomes" id="UP000001064">
    <property type="component" value="Unassembled WGS sequence"/>
</dbReference>
<organism evidence="3 4">
    <name type="scientific">Dictyostelium purpureum</name>
    <name type="common">Slime mold</name>
    <dbReference type="NCBI Taxonomy" id="5786"/>
    <lineage>
        <taxon>Eukaryota</taxon>
        <taxon>Amoebozoa</taxon>
        <taxon>Evosea</taxon>
        <taxon>Eumycetozoa</taxon>
        <taxon>Dictyostelia</taxon>
        <taxon>Dictyosteliales</taxon>
        <taxon>Dictyosteliaceae</taxon>
        <taxon>Dictyostelium</taxon>
    </lineage>
</organism>
<dbReference type="InParanoid" id="F0ZW83"/>
<dbReference type="KEGG" id="dpp:DICPUDRAFT_156298"/>
<dbReference type="eggNOG" id="ENOG502RHJX">
    <property type="taxonomic scope" value="Eukaryota"/>
</dbReference>
<dbReference type="EMBL" id="GL871229">
    <property type="protein sequence ID" value="EGC31810.1"/>
    <property type="molecule type" value="Genomic_DNA"/>
</dbReference>
<dbReference type="VEuPathDB" id="AmoebaDB:DICPUDRAFT_156298"/>